<comment type="caution">
    <text evidence="1">The sequence shown here is derived from an EMBL/GenBank/DDBJ whole genome shotgun (WGS) entry which is preliminary data.</text>
</comment>
<evidence type="ECO:0000313" key="1">
    <source>
        <dbReference type="EMBL" id="EFA44448.1"/>
    </source>
</evidence>
<evidence type="ECO:0000313" key="2">
    <source>
        <dbReference type="Proteomes" id="UP000003160"/>
    </source>
</evidence>
<protein>
    <submittedName>
        <fullName evidence="1">Uncharacterized protein</fullName>
    </submittedName>
</protein>
<proteinExistence type="predicted"/>
<dbReference type="EMBL" id="ACKS01000045">
    <property type="protein sequence ID" value="EFA44448.1"/>
    <property type="molecule type" value="Genomic_DNA"/>
</dbReference>
<name>D1PVU3_9BACT</name>
<dbReference type="HOGENOM" id="CLU_3171532_0_0_10"/>
<accession>D1PVU3</accession>
<sequence length="47" mass="5526">MEADKTTHQFKPNSRFEDAVALYNFENAAGHFYIRKKQFLRTNSCLS</sequence>
<dbReference type="AlphaFoldDB" id="D1PVU3"/>
<dbReference type="RefSeq" id="WP_007173192.1">
    <property type="nucleotide sequence ID" value="NZ_GG704780.1"/>
</dbReference>
<gene>
    <name evidence="1" type="ORF">HMPREF0645_1078</name>
</gene>
<organism evidence="1 2">
    <name type="scientific">Hallella bergensis DSM 17361</name>
    <dbReference type="NCBI Taxonomy" id="585502"/>
    <lineage>
        <taxon>Bacteria</taxon>
        <taxon>Pseudomonadati</taxon>
        <taxon>Bacteroidota</taxon>
        <taxon>Bacteroidia</taxon>
        <taxon>Bacteroidales</taxon>
        <taxon>Prevotellaceae</taxon>
        <taxon>Hallella</taxon>
    </lineage>
</organism>
<dbReference type="Proteomes" id="UP000003160">
    <property type="component" value="Unassembled WGS sequence"/>
</dbReference>
<keyword evidence="2" id="KW-1185">Reference proteome</keyword>
<reference evidence="1 2" key="1">
    <citation type="submission" date="2009-10" db="EMBL/GenBank/DDBJ databases">
        <authorList>
            <person name="Qin X."/>
            <person name="Bachman B."/>
            <person name="Battles P."/>
            <person name="Bell A."/>
            <person name="Bess C."/>
            <person name="Bickham C."/>
            <person name="Chaboub L."/>
            <person name="Chen D."/>
            <person name="Coyle M."/>
            <person name="Deiros D.R."/>
            <person name="Dinh H."/>
            <person name="Forbes L."/>
            <person name="Fowler G."/>
            <person name="Francisco L."/>
            <person name="Fu Q."/>
            <person name="Gubbala S."/>
            <person name="Hale W."/>
            <person name="Han Y."/>
            <person name="Hemphill L."/>
            <person name="Highlander S.K."/>
            <person name="Hirani K."/>
            <person name="Hogues M."/>
            <person name="Jackson L."/>
            <person name="Jakkamsetti A."/>
            <person name="Javaid M."/>
            <person name="Jiang H."/>
            <person name="Korchina V."/>
            <person name="Kovar C."/>
            <person name="Lara F."/>
            <person name="Lee S."/>
            <person name="Mata R."/>
            <person name="Mathew T."/>
            <person name="Moen C."/>
            <person name="Morales K."/>
            <person name="Munidasa M."/>
            <person name="Nazareth L."/>
            <person name="Ngo R."/>
            <person name="Nguyen L."/>
            <person name="Okwuonu G."/>
            <person name="Ongeri F."/>
            <person name="Patil S."/>
            <person name="Petrosino J."/>
            <person name="Pham C."/>
            <person name="Pham P."/>
            <person name="Pu L.-L."/>
            <person name="Puazo M."/>
            <person name="Raj R."/>
            <person name="Reid J."/>
            <person name="Rouhana J."/>
            <person name="Saada N."/>
            <person name="Shang Y."/>
            <person name="Simmons D."/>
            <person name="Thornton R."/>
            <person name="Warren J."/>
            <person name="Weissenberger G."/>
            <person name="Zhang J."/>
            <person name="Zhang L."/>
            <person name="Zhou C."/>
            <person name="Zhu D."/>
            <person name="Muzny D."/>
            <person name="Worley K."/>
            <person name="Gibbs R."/>
        </authorList>
    </citation>
    <scope>NUCLEOTIDE SEQUENCE [LARGE SCALE GENOMIC DNA]</scope>
    <source>
        <strain evidence="1 2">DSM 17361</strain>
    </source>
</reference>